<organism evidence="6 7">
    <name type="scientific">Enterocloster hominis</name>
    <name type="common">ex Hitch et al. 2024</name>
    <dbReference type="NCBI Taxonomy" id="1917870"/>
    <lineage>
        <taxon>Bacteria</taxon>
        <taxon>Bacillati</taxon>
        <taxon>Bacillota</taxon>
        <taxon>Clostridia</taxon>
        <taxon>Lachnospirales</taxon>
        <taxon>Lachnospiraceae</taxon>
        <taxon>Enterocloster</taxon>
    </lineage>
</organism>
<dbReference type="SUPFAM" id="SSF88688">
    <property type="entry name" value="Families 57/38 glycoside transferase middle domain"/>
    <property type="match status" value="1"/>
</dbReference>
<dbReference type="InterPro" id="IPR011682">
    <property type="entry name" value="Glyco_hydro_38_C"/>
</dbReference>
<evidence type="ECO:0000313" key="7">
    <source>
        <dbReference type="Proteomes" id="UP001454086"/>
    </source>
</evidence>
<dbReference type="Gene3D" id="1.20.1270.50">
    <property type="entry name" value="Glycoside hydrolase family 38, central domain"/>
    <property type="match status" value="1"/>
</dbReference>
<keyword evidence="2" id="KW-0479">Metal-binding</keyword>
<dbReference type="Pfam" id="PF07748">
    <property type="entry name" value="Glyco_hydro_38C"/>
    <property type="match status" value="1"/>
</dbReference>
<evidence type="ECO:0000256" key="3">
    <source>
        <dbReference type="ARBA" id="ARBA00022801"/>
    </source>
</evidence>
<proteinExistence type="inferred from homology"/>
<dbReference type="InterPro" id="IPR028995">
    <property type="entry name" value="Glyco_hydro_57/38_cen_sf"/>
</dbReference>
<evidence type="ECO:0000259" key="5">
    <source>
        <dbReference type="SMART" id="SM00872"/>
    </source>
</evidence>
<dbReference type="SUPFAM" id="SSF88713">
    <property type="entry name" value="Glycoside hydrolase/deacetylase"/>
    <property type="match status" value="1"/>
</dbReference>
<dbReference type="Pfam" id="PF09261">
    <property type="entry name" value="Alpha-mann_mid"/>
    <property type="match status" value="1"/>
</dbReference>
<dbReference type="InterPro" id="IPR041147">
    <property type="entry name" value="GH38_C"/>
</dbReference>
<evidence type="ECO:0000256" key="1">
    <source>
        <dbReference type="ARBA" id="ARBA00009792"/>
    </source>
</evidence>
<dbReference type="Gene3D" id="3.20.110.10">
    <property type="entry name" value="Glycoside hydrolase 38, N terminal domain"/>
    <property type="match status" value="1"/>
</dbReference>
<dbReference type="InterPro" id="IPR037094">
    <property type="entry name" value="Glyco_hydro_38_cen_sf"/>
</dbReference>
<dbReference type="PANTHER" id="PTHR46017">
    <property type="entry name" value="ALPHA-MANNOSIDASE 2C1"/>
    <property type="match status" value="1"/>
</dbReference>
<dbReference type="Gene3D" id="2.60.40.2220">
    <property type="match status" value="1"/>
</dbReference>
<dbReference type="InterPro" id="IPR027291">
    <property type="entry name" value="Glyco_hydro_38_N_sf"/>
</dbReference>
<dbReference type="SMART" id="SM00872">
    <property type="entry name" value="Alpha-mann_mid"/>
    <property type="match status" value="1"/>
</dbReference>
<dbReference type="Gene3D" id="2.70.98.30">
    <property type="entry name" value="Golgi alpha-mannosidase II, domain 4"/>
    <property type="match status" value="1"/>
</dbReference>
<gene>
    <name evidence="6" type="ORF">WMQ36_00840</name>
</gene>
<dbReference type="Proteomes" id="UP001454086">
    <property type="component" value="Unassembled WGS sequence"/>
</dbReference>
<keyword evidence="3 6" id="KW-0378">Hydrolase</keyword>
<feature type="domain" description="Glycoside hydrolase family 38 central" evidence="5">
    <location>
        <begin position="521"/>
        <end position="600"/>
    </location>
</feature>
<sequence length="1048" mass="119870">MQFIDERNEKLIKETGNLRWSDAVSIENYQMACTGDSWKDAGNIGSQEWKDFSADSVWGGNHTFYWFCTDIVIPDHFHEKCVVYELRTGREGSWDATNPQFRVYLNGVLKQGLDVNHREVILSESAKAGDIYRLQLSAFTGNQNMGLRLESGIKVLHREIEKYYYDLAVPQNVLELLEPDCAKAMVIRRALTASLNLLDLRKPYSKEFFDSLKQAQDYMDQEFYKKECGRQKEAVYTVGHTHIDVAWLWTLAVTRDKAVRSFSSALELMRQYPEFIFMSSQPQLYEYVKENAPDVYAQIRQRVREGRWEAEGGMFLEADCNLSSGESLIRQFVYGKRFFMEEFGVDNEILWLPDVFGYSAALPQIMEKCGIRYFMTTKISWNETNKMPYDTFLWEGIDGTRILTHFISARDYNASLLVEGKKRPPHFTTYNGNLNASQVKGTWQRYSQKELNDQALMCFGYGDGGGGPTREMLENQRRLSQGIPGCLRTRMSTAGEFFAKLEQEVSGKKELPAWVGELYLEYHRGTYTSMARNKKYNRRGEFLLENLEGLEAVLGLWGAEQEDHREELEELWKILLRNQFHDILPGSSCGEVYEDSKKEYTELFERGNALKSAMLRKLTGRIQAEEGSLIVYNMNAFGSSGIVFCPYPQRMVNPSACSGGAACPIQKTHDGNGIFITPVIPAKGNMVFSILDMEKAQTGVSFDGQLVETPYFTVKLNRAGQFTSFVDKRTGRELIKANETGNRLVTYEDRPHYYDAWDINDYYTEKAYPIDTDAQITVLESGPVRTVIRVVHMYLDSRIQQDLIFYSQLDRIDLQYQIDWREKQILLRNYFPVNIHASEATYEIQYGNVKRATHRNTSWDQAKFEVCAHKWIDLSEDGYGLSILNDCKYGCDIHDGVIGLTLLKSAVYPNPDADREHHGFAYSLCPHEGSWKTAGIIQKAYAFNNPMEALVKEESGGPVVPGQAFAAVDSSNVILEVIKPADDGNGIIVRLYEAFNRDCVVRLKLASQVRAAFRCNMLEQDQAELAVDGDTVPLHVKPYEIQTIRLLM</sequence>
<comment type="caution">
    <text evidence="6">The sequence shown here is derived from an EMBL/GenBank/DDBJ whole genome shotgun (WGS) entry which is preliminary data.</text>
</comment>
<dbReference type="Pfam" id="PF17677">
    <property type="entry name" value="Glyco_hydro38C2"/>
    <property type="match status" value="1"/>
</dbReference>
<dbReference type="RefSeq" id="WP_025486001.1">
    <property type="nucleotide sequence ID" value="NZ_JBBMFM010000002.1"/>
</dbReference>
<dbReference type="SUPFAM" id="SSF74650">
    <property type="entry name" value="Galactose mutarotase-like"/>
    <property type="match status" value="1"/>
</dbReference>
<dbReference type="InterPro" id="IPR011330">
    <property type="entry name" value="Glyco_hydro/deAcase_b/a-brl"/>
</dbReference>
<dbReference type="InterPro" id="IPR011013">
    <property type="entry name" value="Gal_mutarotase_sf_dom"/>
</dbReference>
<reference evidence="6 7" key="1">
    <citation type="submission" date="2024-03" db="EMBL/GenBank/DDBJ databases">
        <title>Human intestinal bacterial collection.</title>
        <authorList>
            <person name="Pauvert C."/>
            <person name="Hitch T.C.A."/>
            <person name="Clavel T."/>
        </authorList>
    </citation>
    <scope>NUCLEOTIDE SEQUENCE [LARGE SCALE GENOMIC DNA]</scope>
    <source>
        <strain evidence="6 7">CLA-SR-H021</strain>
    </source>
</reference>
<dbReference type="GO" id="GO:0016787">
    <property type="term" value="F:hydrolase activity"/>
    <property type="evidence" value="ECO:0007669"/>
    <property type="project" value="UniProtKB-KW"/>
</dbReference>
<evidence type="ECO:0000256" key="4">
    <source>
        <dbReference type="ARBA" id="ARBA00023295"/>
    </source>
</evidence>
<dbReference type="EMBL" id="JBBMFM010000002">
    <property type="protein sequence ID" value="MEQ2423506.1"/>
    <property type="molecule type" value="Genomic_DNA"/>
</dbReference>
<dbReference type="CDD" id="cd10789">
    <property type="entry name" value="GH38N_AMII_ER_cytosolic"/>
    <property type="match status" value="1"/>
</dbReference>
<protein>
    <submittedName>
        <fullName evidence="6">Glycoside hydrolase family 38 C-terminal domain-containing protein</fullName>
    </submittedName>
</protein>
<dbReference type="Pfam" id="PF01074">
    <property type="entry name" value="Glyco_hydro_38N"/>
    <property type="match status" value="1"/>
</dbReference>
<dbReference type="InterPro" id="IPR000602">
    <property type="entry name" value="Glyco_hydro_38_N"/>
</dbReference>
<name>A0ABV1CZE3_9FIRM</name>
<keyword evidence="4" id="KW-0326">Glycosidase</keyword>
<evidence type="ECO:0000256" key="2">
    <source>
        <dbReference type="ARBA" id="ARBA00022723"/>
    </source>
</evidence>
<comment type="similarity">
    <text evidence="1">Belongs to the glycosyl hydrolase 38 family.</text>
</comment>
<keyword evidence="7" id="KW-1185">Reference proteome</keyword>
<evidence type="ECO:0000313" key="6">
    <source>
        <dbReference type="EMBL" id="MEQ2423506.1"/>
    </source>
</evidence>
<dbReference type="PANTHER" id="PTHR46017:SF1">
    <property type="entry name" value="ALPHA-MANNOSIDASE 2C1"/>
    <property type="match status" value="1"/>
</dbReference>
<accession>A0ABV1CZE3</accession>
<dbReference type="InterPro" id="IPR015341">
    <property type="entry name" value="Glyco_hydro_38_cen"/>
</dbReference>